<dbReference type="Proteomes" id="UP000012099">
    <property type="component" value="Unassembled WGS sequence"/>
</dbReference>
<keyword evidence="3" id="KW-1185">Reference proteome</keyword>
<sequence length="220" mass="25756">MTNRNIKVTFIRFLLILVVLVCFSFCKEKQQETSEIKDKYALPPGYTGTLKPVPYDFEHPNQQWVGVSDKIESFLGIQKTIYQEGHCGILDFEKKTLSVRITGTKKDRILKFLYLGNHRIAFIDEKERGYIAKLEHMKNPSLNEDRHYYYLYPLSDISDEKKIDNLDPYKKKGTEFRMSSIDGSKYKSMNDCEQETIEQEKVQQSIDEEHERVKGDLAPP</sequence>
<evidence type="ECO:0000256" key="1">
    <source>
        <dbReference type="SAM" id="MobiDB-lite"/>
    </source>
</evidence>
<accession>A0ABN0IWC6</accession>
<organism evidence="2 3">
    <name type="scientific">Leptospira noguchii str. 2007001578</name>
    <dbReference type="NCBI Taxonomy" id="1049974"/>
    <lineage>
        <taxon>Bacteria</taxon>
        <taxon>Pseudomonadati</taxon>
        <taxon>Spirochaetota</taxon>
        <taxon>Spirochaetia</taxon>
        <taxon>Leptospirales</taxon>
        <taxon>Leptospiraceae</taxon>
        <taxon>Leptospira</taxon>
    </lineage>
</organism>
<evidence type="ECO:0000313" key="2">
    <source>
        <dbReference type="EMBL" id="EMM98828.1"/>
    </source>
</evidence>
<dbReference type="RefSeq" id="WP_004433131.1">
    <property type="nucleotide sequence ID" value="NZ_AHMH02000141.1"/>
</dbReference>
<feature type="compositionally biased region" description="Basic and acidic residues" evidence="1">
    <location>
        <begin position="207"/>
        <end position="220"/>
    </location>
</feature>
<name>A0ABN0IWC6_9LEPT</name>
<evidence type="ECO:0000313" key="3">
    <source>
        <dbReference type="Proteomes" id="UP000012099"/>
    </source>
</evidence>
<feature type="region of interest" description="Disordered" evidence="1">
    <location>
        <begin position="182"/>
        <end position="220"/>
    </location>
</feature>
<protein>
    <recommendedName>
        <fullName evidence="4">Lipoprotein</fullName>
    </recommendedName>
</protein>
<evidence type="ECO:0008006" key="4">
    <source>
        <dbReference type="Google" id="ProtNLM"/>
    </source>
</evidence>
<gene>
    <name evidence="2" type="ORF">LEP1GSC035_1558</name>
</gene>
<reference evidence="2 3" key="1">
    <citation type="submission" date="2013-01" db="EMBL/GenBank/DDBJ databases">
        <authorList>
            <person name="Harkins D.M."/>
            <person name="Durkin A.S."/>
            <person name="Brinkac L.M."/>
            <person name="Haft D.H."/>
            <person name="Selengut J.D."/>
            <person name="Sanka R."/>
            <person name="DePew J."/>
            <person name="Purushe J."/>
            <person name="Whelen A.C."/>
            <person name="Vinetz J.M."/>
            <person name="Sutton G.G."/>
            <person name="Nierman W.C."/>
            <person name="Fouts D.E."/>
        </authorList>
    </citation>
    <scope>NUCLEOTIDE SEQUENCE [LARGE SCALE GENOMIC DNA]</scope>
    <source>
        <strain evidence="2 3">2007001578</strain>
    </source>
</reference>
<comment type="caution">
    <text evidence="2">The sequence shown here is derived from an EMBL/GenBank/DDBJ whole genome shotgun (WGS) entry which is preliminary data.</text>
</comment>
<proteinExistence type="predicted"/>
<dbReference type="EMBL" id="AHMH02000141">
    <property type="protein sequence ID" value="EMM98828.1"/>
    <property type="molecule type" value="Genomic_DNA"/>
</dbReference>